<proteinExistence type="predicted"/>
<dbReference type="InterPro" id="IPR012091">
    <property type="entry name" value="Pept_M54_archaemetzncn_arc/bac"/>
</dbReference>
<dbReference type="CDD" id="cd11375">
    <property type="entry name" value="Peptidase_M54"/>
    <property type="match status" value="1"/>
</dbReference>
<organism evidence="7 8">
    <name type="scientific">Desulfoferula mesophila</name>
    <dbReference type="NCBI Taxonomy" id="3058419"/>
    <lineage>
        <taxon>Bacteria</taxon>
        <taxon>Pseudomonadati</taxon>
        <taxon>Thermodesulfobacteriota</taxon>
        <taxon>Desulfarculia</taxon>
        <taxon>Desulfarculales</taxon>
        <taxon>Desulfarculaceae</taxon>
        <taxon>Desulfoferula</taxon>
    </lineage>
</organism>
<keyword evidence="5" id="KW-0862">Zinc</keyword>
<evidence type="ECO:0000256" key="1">
    <source>
        <dbReference type="ARBA" id="ARBA00001947"/>
    </source>
</evidence>
<dbReference type="InterPro" id="IPR012962">
    <property type="entry name" value="Pept_M54_archaemetzincn"/>
</dbReference>
<dbReference type="Proteomes" id="UP001366166">
    <property type="component" value="Chromosome"/>
</dbReference>
<dbReference type="PIRSF" id="PIRSF005785">
    <property type="entry name" value="Zn-prot_arch"/>
    <property type="match status" value="1"/>
</dbReference>
<name>A0AAU9ED89_9BACT</name>
<reference evidence="8" key="1">
    <citation type="journal article" date="2023" name="Arch. Microbiol.">
        <title>Desulfoferula mesophilus gen. nov. sp. nov., a mesophilic sulfate-reducing bacterium isolated from a brackish lake sediment.</title>
        <authorList>
            <person name="Watanabe T."/>
            <person name="Yabe T."/>
            <person name="Tsuji J.M."/>
            <person name="Fukui M."/>
        </authorList>
    </citation>
    <scope>NUCLEOTIDE SEQUENCE [LARGE SCALE GENOMIC DNA]</scope>
    <source>
        <strain evidence="8">12FAK</strain>
    </source>
</reference>
<dbReference type="KEGG" id="dmp:FAK_15780"/>
<gene>
    <name evidence="7" type="ORF">FAK_15780</name>
</gene>
<dbReference type="AlphaFoldDB" id="A0AAU9ED89"/>
<dbReference type="Pfam" id="PF07998">
    <property type="entry name" value="Peptidase_M54"/>
    <property type="match status" value="1"/>
</dbReference>
<dbReference type="GO" id="GO:0008270">
    <property type="term" value="F:zinc ion binding"/>
    <property type="evidence" value="ECO:0007669"/>
    <property type="project" value="InterPro"/>
</dbReference>
<evidence type="ECO:0000256" key="6">
    <source>
        <dbReference type="ARBA" id="ARBA00023049"/>
    </source>
</evidence>
<evidence type="ECO:0000256" key="5">
    <source>
        <dbReference type="ARBA" id="ARBA00022833"/>
    </source>
</evidence>
<evidence type="ECO:0000313" key="7">
    <source>
        <dbReference type="EMBL" id="BEQ14512.1"/>
    </source>
</evidence>
<accession>A0AAU9ED89</accession>
<keyword evidence="3" id="KW-0479">Metal-binding</keyword>
<keyword evidence="6" id="KW-0482">Metalloprotease</keyword>
<evidence type="ECO:0000256" key="3">
    <source>
        <dbReference type="ARBA" id="ARBA00022723"/>
    </source>
</evidence>
<dbReference type="EMBL" id="AP028679">
    <property type="protein sequence ID" value="BEQ14512.1"/>
    <property type="molecule type" value="Genomic_DNA"/>
</dbReference>
<sequence length="191" mass="20287">MPAAGAGAPQVEVVPLGRVNHTAAQVVAANLQALLSLDVLVTDPRPEPAQALVPTRGQYDASLILQELAGPPESPLRLGLMDLDICVPFLTYVLGESQLGGQAAVMSLFRLKQGEGGVPAPRHVLLERAAKVGLHEVAHVLGLEHCRTAGCLMRFSAGLATLDRLNMGFCPACERELARLRAYRMSRAPAQ</sequence>
<dbReference type="Gene3D" id="3.40.390.10">
    <property type="entry name" value="Collagenase (Catalytic Domain)"/>
    <property type="match status" value="1"/>
</dbReference>
<comment type="cofactor">
    <cofactor evidence="1">
        <name>Zn(2+)</name>
        <dbReference type="ChEBI" id="CHEBI:29105"/>
    </cofactor>
</comment>
<dbReference type="PANTHER" id="PTHR15910">
    <property type="entry name" value="ARCHAEMETZINCIN"/>
    <property type="match status" value="1"/>
</dbReference>
<dbReference type="SUPFAM" id="SSF55486">
    <property type="entry name" value="Metalloproteases ('zincins'), catalytic domain"/>
    <property type="match status" value="1"/>
</dbReference>
<evidence type="ECO:0000256" key="2">
    <source>
        <dbReference type="ARBA" id="ARBA00022670"/>
    </source>
</evidence>
<dbReference type="PANTHER" id="PTHR15910:SF1">
    <property type="entry name" value="ARCHAEMETZINCIN-2"/>
    <property type="match status" value="1"/>
</dbReference>
<dbReference type="InterPro" id="IPR024079">
    <property type="entry name" value="MetalloPept_cat_dom_sf"/>
</dbReference>
<evidence type="ECO:0000256" key="4">
    <source>
        <dbReference type="ARBA" id="ARBA00022801"/>
    </source>
</evidence>
<protein>
    <submittedName>
        <fullName evidence="7">Peptidase M54</fullName>
    </submittedName>
</protein>
<evidence type="ECO:0000313" key="8">
    <source>
        <dbReference type="Proteomes" id="UP001366166"/>
    </source>
</evidence>
<dbReference type="GO" id="GO:0008237">
    <property type="term" value="F:metallopeptidase activity"/>
    <property type="evidence" value="ECO:0007669"/>
    <property type="project" value="UniProtKB-KW"/>
</dbReference>
<dbReference type="GO" id="GO:0006508">
    <property type="term" value="P:proteolysis"/>
    <property type="evidence" value="ECO:0007669"/>
    <property type="project" value="UniProtKB-KW"/>
</dbReference>
<keyword evidence="2" id="KW-0645">Protease</keyword>
<keyword evidence="4" id="KW-0378">Hydrolase</keyword>
<keyword evidence="8" id="KW-1185">Reference proteome</keyword>